<proteinExistence type="predicted"/>
<keyword evidence="3 4" id="KW-0560">Oxidoreductase</keyword>
<dbReference type="UniPathway" id="UPA00148"/>
<comment type="pathway">
    <text evidence="1">Cofactor biosynthesis; adenosylcobalamin biosynthesis.</text>
</comment>
<evidence type="ECO:0000256" key="2">
    <source>
        <dbReference type="ARBA" id="ARBA00022573"/>
    </source>
</evidence>
<name>A0A8I1KKN3_9HYPH</name>
<gene>
    <name evidence="4" type="ORF">JDN41_12085</name>
</gene>
<dbReference type="InterPro" id="IPR003723">
    <property type="entry name" value="Precorrin-6x_reduct"/>
</dbReference>
<dbReference type="Proteomes" id="UP000623250">
    <property type="component" value="Unassembled WGS sequence"/>
</dbReference>
<evidence type="ECO:0000313" key="5">
    <source>
        <dbReference type="Proteomes" id="UP000623250"/>
    </source>
</evidence>
<dbReference type="NCBIfam" id="TIGR00715">
    <property type="entry name" value="precor6x_red"/>
    <property type="match status" value="1"/>
</dbReference>
<evidence type="ECO:0000256" key="3">
    <source>
        <dbReference type="ARBA" id="ARBA00023002"/>
    </source>
</evidence>
<dbReference type="AlphaFoldDB" id="A0A8I1KKN3"/>
<dbReference type="EMBL" id="JAEMUK010000078">
    <property type="protein sequence ID" value="MBJ7544284.1"/>
    <property type="molecule type" value="Genomic_DNA"/>
</dbReference>
<accession>A0A8I1KKN3</accession>
<dbReference type="PROSITE" id="PS51014">
    <property type="entry name" value="COBK_CBIJ"/>
    <property type="match status" value="1"/>
</dbReference>
<keyword evidence="2" id="KW-0169">Cobalamin biosynthesis</keyword>
<organism evidence="4 5">
    <name type="scientific">Rhodomicrobium udaipurense</name>
    <dbReference type="NCBI Taxonomy" id="1202716"/>
    <lineage>
        <taxon>Bacteria</taxon>
        <taxon>Pseudomonadati</taxon>
        <taxon>Pseudomonadota</taxon>
        <taxon>Alphaproteobacteria</taxon>
        <taxon>Hyphomicrobiales</taxon>
        <taxon>Hyphomicrobiaceae</taxon>
        <taxon>Rhodomicrobium</taxon>
    </lineage>
</organism>
<dbReference type="EC" id="1.3.1.106" evidence="4"/>
<evidence type="ECO:0000256" key="1">
    <source>
        <dbReference type="ARBA" id="ARBA00004953"/>
    </source>
</evidence>
<comment type="caution">
    <text evidence="4">The sequence shown here is derived from an EMBL/GenBank/DDBJ whole genome shotgun (WGS) entry which is preliminary data.</text>
</comment>
<dbReference type="RefSeq" id="WP_037238126.1">
    <property type="nucleotide sequence ID" value="NZ_JAEMUK010000078.1"/>
</dbReference>
<dbReference type="GO" id="GO:0009236">
    <property type="term" value="P:cobalamin biosynthetic process"/>
    <property type="evidence" value="ECO:0007669"/>
    <property type="project" value="UniProtKB-UniPathway"/>
</dbReference>
<dbReference type="NCBIfam" id="NF005968">
    <property type="entry name" value="PRK08057.1-2"/>
    <property type="match status" value="1"/>
</dbReference>
<evidence type="ECO:0000313" key="4">
    <source>
        <dbReference type="EMBL" id="MBJ7544284.1"/>
    </source>
</evidence>
<dbReference type="GO" id="GO:0016994">
    <property type="term" value="F:precorrin-6A reductase activity"/>
    <property type="evidence" value="ECO:0007669"/>
    <property type="project" value="InterPro"/>
</dbReference>
<protein>
    <submittedName>
        <fullName evidence="4">Cobalt-precorrin-6A reductase</fullName>
        <ecNumber evidence="4">1.3.1.106</ecNumber>
    </submittedName>
</protein>
<dbReference type="PANTHER" id="PTHR36925">
    <property type="entry name" value="COBALT-PRECORRIN-6A REDUCTASE"/>
    <property type="match status" value="1"/>
</dbReference>
<dbReference type="Pfam" id="PF02571">
    <property type="entry name" value="CbiJ"/>
    <property type="match status" value="1"/>
</dbReference>
<keyword evidence="5" id="KW-1185">Reference proteome</keyword>
<sequence length="259" mass="27165">MRLLILGGTADASALAKRLVGDARFEPTLSLAGRTVSPATPAIPFRIGGFGGADGLAAYLREERIDAMIDATHPFAARISANAVKAAEAASVPLVSLVRPAWARHEGDRWISASSPEAAAAALGDARRNVFLTVGRLELPAFAAAPQHRYVARVIDRPEGVALPPDLAFIEARGPYDAEAELRLMREGGFDVVVSKNSGGAATYGKIEAARVLGLPVVMIERPEKPAGHALGSPAEAVAWLETLLAARDHSGVRSERGV</sequence>
<dbReference type="PANTHER" id="PTHR36925:SF1">
    <property type="entry name" value="COBALT-PRECORRIN-6A REDUCTASE"/>
    <property type="match status" value="1"/>
</dbReference>
<reference evidence="4 5" key="1">
    <citation type="submission" date="2020-12" db="EMBL/GenBank/DDBJ databases">
        <title>Revised draft genomes of Rhodomicrobium vannielii ATCC 17100 and Rhodomicrobium udaipurense JA643.</title>
        <authorList>
            <person name="Conners E.M."/>
            <person name="Davenport E.J."/>
            <person name="Bose A."/>
        </authorList>
    </citation>
    <scope>NUCLEOTIDE SEQUENCE [LARGE SCALE GENOMIC DNA]</scope>
    <source>
        <strain evidence="4 5">JA643</strain>
    </source>
</reference>